<keyword evidence="5 6" id="KW-0472">Membrane</keyword>
<dbReference type="AlphaFoldDB" id="A0NKR5"/>
<keyword evidence="3 6" id="KW-0812">Transmembrane</keyword>
<evidence type="ECO:0000256" key="4">
    <source>
        <dbReference type="ARBA" id="ARBA00022989"/>
    </source>
</evidence>
<accession>A0NKR5</accession>
<protein>
    <submittedName>
        <fullName evidence="8">Capsular polysaccharide biosynthesis protein</fullName>
    </submittedName>
</protein>
<dbReference type="InterPro" id="IPR003856">
    <property type="entry name" value="LPS_length_determ_N"/>
</dbReference>
<organism evidence="8 9">
    <name type="scientific">Oenococcus oeni ATCC BAA-1163</name>
    <dbReference type="NCBI Taxonomy" id="379360"/>
    <lineage>
        <taxon>Bacteria</taxon>
        <taxon>Bacillati</taxon>
        <taxon>Bacillota</taxon>
        <taxon>Bacilli</taxon>
        <taxon>Lactobacillales</taxon>
        <taxon>Lactobacillaceae</taxon>
        <taxon>Oenococcus</taxon>
    </lineage>
</organism>
<keyword evidence="2" id="KW-1003">Cell membrane</keyword>
<evidence type="ECO:0000256" key="3">
    <source>
        <dbReference type="ARBA" id="ARBA00022692"/>
    </source>
</evidence>
<sequence>MKTYSLLDLFKLIISKWWICFVAALFFAIAGFGIAKITESKTFQASTTLTISHNYSKLDQSDEKENTSSAYDLTQSDILLQNSIANLIKNSSIMENAKKKVHFSSSDINVNSPDNTVLININVHTTNSHKSVKVANILAKSTKKILPRILPAAGKVIVAKKASQTVKYVGPSSKKYSFVGAIFGLVLSGVILLWNDIKDRLK</sequence>
<dbReference type="GO" id="GO:0005886">
    <property type="term" value="C:plasma membrane"/>
    <property type="evidence" value="ECO:0007669"/>
    <property type="project" value="UniProtKB-SubCell"/>
</dbReference>
<evidence type="ECO:0000259" key="7">
    <source>
        <dbReference type="Pfam" id="PF02706"/>
    </source>
</evidence>
<comment type="subcellular location">
    <subcellularLocation>
        <location evidence="1">Cell membrane</location>
        <topology evidence="1">Multi-pass membrane protein</topology>
    </subcellularLocation>
</comment>
<proteinExistence type="predicted"/>
<evidence type="ECO:0000256" key="2">
    <source>
        <dbReference type="ARBA" id="ARBA00022475"/>
    </source>
</evidence>
<dbReference type="Proteomes" id="UP000003346">
    <property type="component" value="Unassembled WGS sequence"/>
</dbReference>
<evidence type="ECO:0000256" key="5">
    <source>
        <dbReference type="ARBA" id="ARBA00023136"/>
    </source>
</evidence>
<evidence type="ECO:0000256" key="6">
    <source>
        <dbReference type="SAM" id="Phobius"/>
    </source>
</evidence>
<keyword evidence="4 6" id="KW-1133">Transmembrane helix</keyword>
<dbReference type="EMBL" id="AAUV01000059">
    <property type="protein sequence ID" value="EAV38955.1"/>
    <property type="molecule type" value="Genomic_DNA"/>
</dbReference>
<dbReference type="HOGENOM" id="CLU_1353529_0_0_9"/>
<evidence type="ECO:0000313" key="8">
    <source>
        <dbReference type="EMBL" id="EAV38955.1"/>
    </source>
</evidence>
<evidence type="ECO:0000256" key="1">
    <source>
        <dbReference type="ARBA" id="ARBA00004651"/>
    </source>
</evidence>
<reference evidence="8 9" key="1">
    <citation type="submission" date="2006-11" db="EMBL/GenBank/DDBJ databases">
        <authorList>
            <consortium name="Laboratoire de Microbiologie (Universite Bourgogne)"/>
            <consortium name="GENOME Express"/>
            <consortium name="UMR Oenologie Ampelologie (Universite Bordeaux 2)"/>
            <person name="Guzzo J."/>
        </authorList>
    </citation>
    <scope>NUCLEOTIDE SEQUENCE [LARGE SCALE GENOMIC DNA]</scope>
    <source>
        <strain evidence="8 9">ATCC BAA-1163</strain>
    </source>
</reference>
<comment type="caution">
    <text evidence="8">The sequence shown here is derived from an EMBL/GenBank/DDBJ whole genome shotgun (WGS) entry which is preliminary data.</text>
</comment>
<feature type="transmembrane region" description="Helical" evidence="6">
    <location>
        <begin position="176"/>
        <end position="194"/>
    </location>
</feature>
<gene>
    <name evidence="8" type="ORF">OENOO_64073</name>
</gene>
<feature type="transmembrane region" description="Helical" evidence="6">
    <location>
        <begin position="12"/>
        <end position="35"/>
    </location>
</feature>
<name>A0NKR5_OENOE</name>
<evidence type="ECO:0000313" key="9">
    <source>
        <dbReference type="Proteomes" id="UP000003346"/>
    </source>
</evidence>
<feature type="domain" description="Polysaccharide chain length determinant N-terminal" evidence="7">
    <location>
        <begin position="5"/>
        <end position="99"/>
    </location>
</feature>
<dbReference type="Pfam" id="PF02706">
    <property type="entry name" value="Wzz"/>
    <property type="match status" value="1"/>
</dbReference>